<gene>
    <name evidence="1" type="ORF">Q2T41_11120</name>
</gene>
<accession>A0ABT8RRR0</accession>
<evidence type="ECO:0000313" key="1">
    <source>
        <dbReference type="EMBL" id="MDO1513207.1"/>
    </source>
</evidence>
<comment type="caution">
    <text evidence="1">The sequence shown here is derived from an EMBL/GenBank/DDBJ whole genome shotgun (WGS) entry which is preliminary data.</text>
</comment>
<keyword evidence="2" id="KW-1185">Reference proteome</keyword>
<dbReference type="RefSeq" id="WP_304436146.1">
    <property type="nucleotide sequence ID" value="NZ_JAUKUC010000001.1"/>
</dbReference>
<dbReference type="EMBL" id="JAUKUC010000001">
    <property type="protein sequence ID" value="MDO1513207.1"/>
    <property type="molecule type" value="Genomic_DNA"/>
</dbReference>
<sequence length="563" mass="59963">MNSTYSFIKVCRNGTLKKPVYTFNVHTIFSKGTKYRFFALFLLYFVQVGMYAQEEEVINHKGTRVLVRNTVVTTSATAPTGPLLNDIWFDTSAEVTKIYDGTSWLTINLDALNKKEDSENKSTDSSLSDATNTKFPTELAVKTYVDNEIAAVGDDDITGVSFDGTDLTVAEGATNFSADLSSLEESADITANTTLINNHITADNDLSATNELQDADEISIDDSLNNFTSTNVEDALAELASGTATNLYTDDGSLSGNRAVTQNNFDLNFDANTLVISGNDNRVGIGTDSPIQEMDVSGRINITNGVIQKGGTAITTTNDLGLYSNISGDAIRMATNNAPINFYSDLNGSGSTGGTANLSINANGNVGVGVATATSKMDINGNLRVRSLGPGSNTDNIVITDSNGNLGQLPITDLETQTTISQNNTTGVITHNSENGATQTVNVISTNANNSISTGTDGGAYFNNPIKAYGTLIPSTNSILSIGISSAVKNGVGRYTFTMSTTRSTANYPIQLSVFESGTRDINIFVTSQTTTTFSIAIIEEIGGTFPSDNYIDRTCYFNIMDF</sequence>
<reference evidence="1" key="1">
    <citation type="journal article" date="2014" name="Int. J. Syst. Evol. Microbiol.">
        <title>Complete genome of a new Firmicutes species belonging to the dominant human colonic microbiota ('Ruminococcus bicirculans') reveals two chromosomes and a selective capacity to utilize plant glucans.</title>
        <authorList>
            <consortium name="NISC Comparative Sequencing Program"/>
            <person name="Wegmann U."/>
            <person name="Louis P."/>
            <person name="Goesmann A."/>
            <person name="Henrissat B."/>
            <person name="Duncan S.H."/>
            <person name="Flint H.J."/>
        </authorList>
    </citation>
    <scope>NUCLEOTIDE SEQUENCE</scope>
    <source>
        <strain evidence="1">CECT 8869</strain>
    </source>
</reference>
<dbReference type="Proteomes" id="UP001168579">
    <property type="component" value="Unassembled WGS sequence"/>
</dbReference>
<proteinExistence type="predicted"/>
<name>A0ABT8RRR0_9FLAO</name>
<protein>
    <submittedName>
        <fullName evidence="1">Uncharacterized protein</fullName>
    </submittedName>
</protein>
<reference evidence="1" key="2">
    <citation type="submission" date="2023-06" db="EMBL/GenBank/DDBJ databases">
        <authorList>
            <person name="Lucena T."/>
            <person name="Sun Q."/>
        </authorList>
    </citation>
    <scope>NUCLEOTIDE SEQUENCE</scope>
    <source>
        <strain evidence="1">CECT 8869</strain>
    </source>
</reference>
<organism evidence="1 2">
    <name type="scientific">Maribacter confluentis</name>
    <dbReference type="NCBI Taxonomy" id="1656093"/>
    <lineage>
        <taxon>Bacteria</taxon>
        <taxon>Pseudomonadati</taxon>
        <taxon>Bacteroidota</taxon>
        <taxon>Flavobacteriia</taxon>
        <taxon>Flavobacteriales</taxon>
        <taxon>Flavobacteriaceae</taxon>
        <taxon>Maribacter</taxon>
    </lineage>
</organism>
<evidence type="ECO:0000313" key="2">
    <source>
        <dbReference type="Proteomes" id="UP001168579"/>
    </source>
</evidence>